<dbReference type="Proteomes" id="UP000199060">
    <property type="component" value="Unassembled WGS sequence"/>
</dbReference>
<evidence type="ECO:0000313" key="2">
    <source>
        <dbReference type="Proteomes" id="UP000199060"/>
    </source>
</evidence>
<dbReference type="AlphaFoldDB" id="A0A1G6SMX8"/>
<organism evidence="1 2">
    <name type="scientific">Algoriphagus faecimaris</name>
    <dbReference type="NCBI Taxonomy" id="686796"/>
    <lineage>
        <taxon>Bacteria</taxon>
        <taxon>Pseudomonadati</taxon>
        <taxon>Bacteroidota</taxon>
        <taxon>Cytophagia</taxon>
        <taxon>Cytophagales</taxon>
        <taxon>Cyclobacteriaceae</taxon>
        <taxon>Algoriphagus</taxon>
    </lineage>
</organism>
<reference evidence="2" key="1">
    <citation type="submission" date="2016-10" db="EMBL/GenBank/DDBJ databases">
        <authorList>
            <person name="Varghese N."/>
            <person name="Submissions S."/>
        </authorList>
    </citation>
    <scope>NUCLEOTIDE SEQUENCE [LARGE SCALE GENOMIC DNA]</scope>
    <source>
        <strain evidence="2">DSM 23095</strain>
    </source>
</reference>
<evidence type="ECO:0000313" key="1">
    <source>
        <dbReference type="EMBL" id="SDD17486.1"/>
    </source>
</evidence>
<proteinExistence type="predicted"/>
<protein>
    <submittedName>
        <fullName evidence="1">Uncharacterized protein</fullName>
    </submittedName>
</protein>
<accession>A0A1G6SMX8</accession>
<dbReference type="RefSeq" id="WP_087939282.1">
    <property type="nucleotide sequence ID" value="NZ_FNAC01000017.1"/>
</dbReference>
<gene>
    <name evidence="1" type="ORF">SAMN04488104_101771</name>
</gene>
<dbReference type="OrthoDB" id="622109at2"/>
<name>A0A1G6SMX8_9BACT</name>
<dbReference type="EMBL" id="FNAC01000017">
    <property type="protein sequence ID" value="SDD17486.1"/>
    <property type="molecule type" value="Genomic_DNA"/>
</dbReference>
<sequence>MAKKKSKPQRTKFNPINYLKTGNARKLPIHQCLLPTNWEEVKKFPAIVARKHVNNHVTFASVLVDLLCTGAKDVLFFVNEPESLYQEILENYEDGISIQFEPVSYELIHNVIFESVAFAEEFGIAPHEDFKFAELILEEDSDDFPRLEVPLGEEGKAYLYLTEGDDRAPYFERQILKYGKPGTFQIIRNEFASLFDEDDLDEDEDSDKYLVSCYGWDELDWEEFYDEMNLDELPNEILLYTISRLPEYEYDEMVDEPIFAPFLDIQHTEEDIEEFRYSKEELGFMKSIYENLQLMNSKDKAGHLDLLTQIEIGINNYPTNRVLHHYHWEYFQRMEDLPKALEIAKEMKEKFPDYLYSLSSHAQTLIEMGEVNSIPEAMNHHVTIQDFISEREIFHINELQAFYSPWIYYFSKTGQLRIALFLYNFLQDYFVLFSNDLHPLVENTLVDATRKVVEPYYEKVQSRKVSKVEFVDLMMGEY</sequence>
<keyword evidence="2" id="KW-1185">Reference proteome</keyword>